<evidence type="ECO:0000313" key="8">
    <source>
        <dbReference type="EMBL" id="KFH47668.1"/>
    </source>
</evidence>
<comment type="similarity">
    <text evidence="1 5">Belongs to the glycosyl hydrolase 43 family.</text>
</comment>
<dbReference type="AlphaFoldDB" id="A0A086TE86"/>
<dbReference type="InterPro" id="IPR051795">
    <property type="entry name" value="Glycosyl_Hydrlase_43"/>
</dbReference>
<accession>A0A086TE86</accession>
<feature type="region of interest" description="Disordered" evidence="6">
    <location>
        <begin position="152"/>
        <end position="189"/>
    </location>
</feature>
<protein>
    <submittedName>
        <fullName evidence="8">Extracellular endo-alpha-like protein</fullName>
    </submittedName>
</protein>
<keyword evidence="7" id="KW-0812">Transmembrane</keyword>
<dbReference type="InterPro" id="IPR006710">
    <property type="entry name" value="Glyco_hydro_43"/>
</dbReference>
<dbReference type="InterPro" id="IPR023296">
    <property type="entry name" value="Glyco_hydro_beta-prop_sf"/>
</dbReference>
<evidence type="ECO:0000256" key="5">
    <source>
        <dbReference type="RuleBase" id="RU361187"/>
    </source>
</evidence>
<keyword evidence="9" id="KW-1185">Reference proteome</keyword>
<dbReference type="Gene3D" id="2.115.10.20">
    <property type="entry name" value="Glycosyl hydrolase domain, family 43"/>
    <property type="match status" value="1"/>
</dbReference>
<reference evidence="9" key="1">
    <citation type="journal article" date="2014" name="Genome Announc.">
        <title>Genome sequence and annotation of Acremonium chrysogenum, producer of the beta-lactam antibiotic cephalosporin C.</title>
        <authorList>
            <person name="Terfehr D."/>
            <person name="Dahlmann T.A."/>
            <person name="Specht T."/>
            <person name="Zadra I."/>
            <person name="Kuernsteiner H."/>
            <person name="Kueck U."/>
        </authorList>
    </citation>
    <scope>NUCLEOTIDE SEQUENCE [LARGE SCALE GENOMIC DNA]</scope>
    <source>
        <strain evidence="9">ATCC 11550 / CBS 779.69 / DSM 880 / IAM 14645 / JCM 23072 / IMI 49137</strain>
    </source>
</reference>
<evidence type="ECO:0000313" key="9">
    <source>
        <dbReference type="Proteomes" id="UP000029964"/>
    </source>
</evidence>
<organism evidence="8 9">
    <name type="scientific">Hapsidospora chrysogenum (strain ATCC 11550 / CBS 779.69 / DSM 880 / IAM 14645 / JCM 23072 / IMI 49137)</name>
    <name type="common">Acremonium chrysogenum</name>
    <dbReference type="NCBI Taxonomy" id="857340"/>
    <lineage>
        <taxon>Eukaryota</taxon>
        <taxon>Fungi</taxon>
        <taxon>Dikarya</taxon>
        <taxon>Ascomycota</taxon>
        <taxon>Pezizomycotina</taxon>
        <taxon>Sordariomycetes</taxon>
        <taxon>Hypocreomycetidae</taxon>
        <taxon>Hypocreales</taxon>
        <taxon>Bionectriaceae</taxon>
        <taxon>Hapsidospora</taxon>
    </lineage>
</organism>
<feature type="site" description="Important for catalytic activity, responsible for pKa modulation of the active site Glu and correct orientation of both the proton donor and substrate" evidence="4">
    <location>
        <position position="250"/>
    </location>
</feature>
<sequence>MAEIDEKYNYAVVTPSDNEPRRLWKEVQEDLLPSGYKGWRQKITPVIIALLCITPFALIALIASITYISYLADKLGGNPYAIRVNMSTRSSFQPPRLRILHSGRNLQPRLMRDFPDPTLVEDHNGTWYAFATNSGGVNVQVARTVGNIVAQGKDQDTEQSQNQSDSDPLGPWTRLGIDAMPDRSWTSGRNTWAPDVQALDDGTFLMYFTGEVPNSHRHCIGTARANNVTGPYVPDPKPWACPLEEGGAIDPSGYVDEETGRRYVLYKVDGNSKSATWTPCGTDVRDPTMRTPLMLQQVDAGDGTTKIGSPMKLLDRLEQEDEALVEAPELRRWWDGTYLLFFSAHCFNDPRYNVKYAWANRIEGPYVRAEGALLQAPDFGLRAPGGAKTGRTRDGVDFIAFHGNCPQGRCFYTVPYVEA</sequence>
<dbReference type="GO" id="GO:0005975">
    <property type="term" value="P:carbohydrate metabolic process"/>
    <property type="evidence" value="ECO:0007669"/>
    <property type="project" value="InterPro"/>
</dbReference>
<dbReference type="PANTHER" id="PTHR42812:SF5">
    <property type="entry name" value="ENDO-ARABINASE"/>
    <property type="match status" value="1"/>
</dbReference>
<keyword evidence="2 5" id="KW-0378">Hydrolase</keyword>
<keyword evidence="3 5" id="KW-0326">Glycosidase</keyword>
<keyword evidence="7" id="KW-0472">Membrane</keyword>
<evidence type="ECO:0000256" key="6">
    <source>
        <dbReference type="SAM" id="MobiDB-lite"/>
    </source>
</evidence>
<evidence type="ECO:0000256" key="7">
    <source>
        <dbReference type="SAM" id="Phobius"/>
    </source>
</evidence>
<evidence type="ECO:0000256" key="4">
    <source>
        <dbReference type="PIRSR" id="PIRSR606710-2"/>
    </source>
</evidence>
<comment type="caution">
    <text evidence="8">The sequence shown here is derived from an EMBL/GenBank/DDBJ whole genome shotgun (WGS) entry which is preliminary data.</text>
</comment>
<name>A0A086TE86_HAPC1</name>
<dbReference type="EMBL" id="JPKY01000008">
    <property type="protein sequence ID" value="KFH47668.1"/>
    <property type="molecule type" value="Genomic_DNA"/>
</dbReference>
<dbReference type="STRING" id="857340.A0A086TE86"/>
<dbReference type="Pfam" id="PF04616">
    <property type="entry name" value="Glyco_hydro_43"/>
    <property type="match status" value="1"/>
</dbReference>
<evidence type="ECO:0000256" key="3">
    <source>
        <dbReference type="ARBA" id="ARBA00023295"/>
    </source>
</evidence>
<dbReference type="Proteomes" id="UP000029964">
    <property type="component" value="Unassembled WGS sequence"/>
</dbReference>
<dbReference type="SUPFAM" id="SSF75005">
    <property type="entry name" value="Arabinanase/levansucrase/invertase"/>
    <property type="match status" value="1"/>
</dbReference>
<dbReference type="GO" id="GO:0004553">
    <property type="term" value="F:hydrolase activity, hydrolyzing O-glycosyl compounds"/>
    <property type="evidence" value="ECO:0007669"/>
    <property type="project" value="InterPro"/>
</dbReference>
<keyword evidence="7" id="KW-1133">Transmembrane helix</keyword>
<evidence type="ECO:0000256" key="2">
    <source>
        <dbReference type="ARBA" id="ARBA00022801"/>
    </source>
</evidence>
<dbReference type="PANTHER" id="PTHR42812">
    <property type="entry name" value="BETA-XYLOSIDASE"/>
    <property type="match status" value="1"/>
</dbReference>
<gene>
    <name evidence="8" type="ORF">ACRE_014800</name>
</gene>
<dbReference type="OrthoDB" id="3879658at2759"/>
<dbReference type="CDD" id="cd08999">
    <property type="entry name" value="GH43_ABN-like"/>
    <property type="match status" value="1"/>
</dbReference>
<feature type="transmembrane region" description="Helical" evidence="7">
    <location>
        <begin position="46"/>
        <end position="70"/>
    </location>
</feature>
<proteinExistence type="inferred from homology"/>
<evidence type="ECO:0000256" key="1">
    <source>
        <dbReference type="ARBA" id="ARBA00009865"/>
    </source>
</evidence>
<dbReference type="HOGENOM" id="CLU_009397_8_0_1"/>